<dbReference type="Proteomes" id="UP001287286">
    <property type="component" value="Unassembled WGS sequence"/>
</dbReference>
<keyword evidence="3" id="KW-1185">Reference proteome</keyword>
<name>A0ABR0BDK9_PURLI</name>
<gene>
    <name evidence="2" type="ORF">Purlil1_13633</name>
</gene>
<evidence type="ECO:0000313" key="3">
    <source>
        <dbReference type="Proteomes" id="UP001287286"/>
    </source>
</evidence>
<keyword evidence="1" id="KW-0812">Transmembrane</keyword>
<reference evidence="2 3" key="1">
    <citation type="journal article" date="2024" name="Microbiol. Resour. Announc.">
        <title>Genome annotations for the ascomycete fungi Trichoderma harzianum, Trichoderma aggressivum, and Purpureocillium lilacinum.</title>
        <authorList>
            <person name="Beijen E.P.W."/>
            <person name="Ohm R.A."/>
        </authorList>
    </citation>
    <scope>NUCLEOTIDE SEQUENCE [LARGE SCALE GENOMIC DNA]</scope>
    <source>
        <strain evidence="2 3">CBS 150709</strain>
    </source>
</reference>
<evidence type="ECO:0000313" key="2">
    <source>
        <dbReference type="EMBL" id="KAK4069813.1"/>
    </source>
</evidence>
<keyword evidence="1" id="KW-1133">Transmembrane helix</keyword>
<keyword evidence="1" id="KW-0472">Membrane</keyword>
<dbReference type="EMBL" id="JAWRVI010000263">
    <property type="protein sequence ID" value="KAK4069813.1"/>
    <property type="molecule type" value="Genomic_DNA"/>
</dbReference>
<evidence type="ECO:0000256" key="1">
    <source>
        <dbReference type="SAM" id="Phobius"/>
    </source>
</evidence>
<feature type="transmembrane region" description="Helical" evidence="1">
    <location>
        <begin position="16"/>
        <end position="43"/>
    </location>
</feature>
<protein>
    <submittedName>
        <fullName evidence="2">Uncharacterized protein</fullName>
    </submittedName>
</protein>
<comment type="caution">
    <text evidence="2">The sequence shown here is derived from an EMBL/GenBank/DDBJ whole genome shotgun (WGS) entry which is preliminary data.</text>
</comment>
<accession>A0ABR0BDK9</accession>
<proteinExistence type="predicted"/>
<organism evidence="2 3">
    <name type="scientific">Purpureocillium lilacinum</name>
    <name type="common">Paecilomyces lilacinus</name>
    <dbReference type="NCBI Taxonomy" id="33203"/>
    <lineage>
        <taxon>Eukaryota</taxon>
        <taxon>Fungi</taxon>
        <taxon>Dikarya</taxon>
        <taxon>Ascomycota</taxon>
        <taxon>Pezizomycotina</taxon>
        <taxon>Sordariomycetes</taxon>
        <taxon>Hypocreomycetidae</taxon>
        <taxon>Hypocreales</taxon>
        <taxon>Ophiocordycipitaceae</taxon>
        <taxon>Purpureocillium</taxon>
    </lineage>
</organism>
<sequence>MNSTSQIGGHDSSGTVWVFAISIGIILLLVFFLIGGCSLWSWLRHRRDPLRRADVEARATERLPGEPVDLHTVDDIIPSRKYGEVKGTRKQTTWASAESHSAEIWYGAD</sequence>